<evidence type="ECO:0000256" key="1">
    <source>
        <dbReference type="SAM" id="MobiDB-lite"/>
    </source>
</evidence>
<evidence type="ECO:0000313" key="2">
    <source>
        <dbReference type="EMBL" id="ESL09825.1"/>
    </source>
</evidence>
<dbReference type="AlphaFoldDB" id="A0A061J657"/>
<feature type="region of interest" description="Disordered" evidence="1">
    <location>
        <begin position="314"/>
        <end position="339"/>
    </location>
</feature>
<sequence>MSSSASLTAKEAADGSEPLPSPAAATGDKPADDAAVKSQKGDQQLREASATRLDAKSPTMSMHSALKGRSGRERSSEMKPRFNLEVSVIETPSYALVMNDEESEDEDDDGLAVFNRLYEESKTRLERAKEVKSKEGEIEDPDAKECTFSPEVSSYAKQLGKYSNFGEFLVSQEEHRNTSAMHFEKKKEMLLSDERLDLFEDMPRERSLRIIAYLEKERHYKGPIKGWYEHFRAYMDKLQKQDRELTPCKSKTQSDASSVHSGVACDGAVFERLHEDAVVRAISRRVVTMTQLEKEAQELYHPITNESEYWSGEIKSSLSSHKQRSDSGGSGNRCLPNRGGQFAAAHRNLSSSVFEELYAMSEEQRRRRELRAREALDNQEELTFRPVTNPRSGKIIMERAIARAKGELPEHATRRQVPRDAEDNDQLEANSQERRRNIRFHPDIFCSRLQRKESERMRRLAALQRRLHTDEVLECTFRPRISRNSQIIALQKGYGQITFSPASDASPSQPHRHPLGSEEYDDGDDEVHNRDAGSILLQQDPHRHYSQHQQETSCRSSSKGEARGNVTRTKHNSSGVEVPARRVLDAEEVGDSYLSALSSEIQGVLSQWAEAAEQERATI</sequence>
<feature type="region of interest" description="Disordered" evidence="1">
    <location>
        <begin position="541"/>
        <end position="577"/>
    </location>
</feature>
<feature type="region of interest" description="Disordered" evidence="1">
    <location>
        <begin position="498"/>
        <end position="528"/>
    </location>
</feature>
<dbReference type="PANTHER" id="PTHR37028:SF4">
    <property type="entry name" value="ALMS MOTIF DOMAIN-CONTAINING PROTEIN"/>
    <property type="match status" value="1"/>
</dbReference>
<evidence type="ECO:0000313" key="3">
    <source>
        <dbReference type="Proteomes" id="UP000031737"/>
    </source>
</evidence>
<dbReference type="EMBL" id="AUPL01002450">
    <property type="protein sequence ID" value="ESL09825.1"/>
    <property type="molecule type" value="Genomic_DNA"/>
</dbReference>
<organism evidence="2 3">
    <name type="scientific">Trypanosoma rangeli SC58</name>
    <dbReference type="NCBI Taxonomy" id="429131"/>
    <lineage>
        <taxon>Eukaryota</taxon>
        <taxon>Discoba</taxon>
        <taxon>Euglenozoa</taxon>
        <taxon>Kinetoplastea</taxon>
        <taxon>Metakinetoplastina</taxon>
        <taxon>Trypanosomatida</taxon>
        <taxon>Trypanosomatidae</taxon>
        <taxon>Trypanosoma</taxon>
        <taxon>Herpetosoma</taxon>
    </lineage>
</organism>
<protein>
    <submittedName>
        <fullName evidence="2">Uncharacterized protein</fullName>
    </submittedName>
</protein>
<proteinExistence type="predicted"/>
<accession>A0A061J657</accession>
<feature type="compositionally biased region" description="Basic and acidic residues" evidence="1">
    <location>
        <begin position="70"/>
        <end position="82"/>
    </location>
</feature>
<feature type="region of interest" description="Disordered" evidence="1">
    <location>
        <begin position="405"/>
        <end position="434"/>
    </location>
</feature>
<dbReference type="Proteomes" id="UP000031737">
    <property type="component" value="Unassembled WGS sequence"/>
</dbReference>
<dbReference type="PANTHER" id="PTHR37028">
    <property type="entry name" value="UNNAMED PRODUCT-RELATED"/>
    <property type="match status" value="1"/>
</dbReference>
<feature type="compositionally biased region" description="Polar residues" evidence="1">
    <location>
        <begin position="498"/>
        <end position="509"/>
    </location>
</feature>
<dbReference type="OrthoDB" id="246992at2759"/>
<feature type="compositionally biased region" description="Basic and acidic residues" evidence="1">
    <location>
        <begin position="29"/>
        <end position="45"/>
    </location>
</feature>
<name>A0A061J657_TRYRA</name>
<feature type="region of interest" description="Disordered" evidence="1">
    <location>
        <begin position="1"/>
        <end position="84"/>
    </location>
</feature>
<feature type="compositionally biased region" description="Basic and acidic residues" evidence="1">
    <location>
        <begin position="405"/>
        <end position="421"/>
    </location>
</feature>
<dbReference type="VEuPathDB" id="TriTrypDB:TRSC58_02450"/>
<gene>
    <name evidence="2" type="ORF">TRSC58_02450</name>
</gene>
<feature type="compositionally biased region" description="Polar residues" evidence="1">
    <location>
        <begin position="547"/>
        <end position="559"/>
    </location>
</feature>
<reference evidence="2 3" key="1">
    <citation type="submission" date="2013-07" db="EMBL/GenBank/DDBJ databases">
        <authorList>
            <person name="Stoco P.H."/>
            <person name="Wagner G."/>
            <person name="Gerber A."/>
            <person name="Zaha A."/>
            <person name="Thompson C."/>
            <person name="Bartholomeu D.C."/>
            <person name="Luckemeyer D.D."/>
            <person name="Bahia D."/>
            <person name="Loreto E."/>
            <person name="Prestes E.B."/>
            <person name="Lima F.M."/>
            <person name="Rodrigues-Luiz G."/>
            <person name="Vallejo G.A."/>
            <person name="Filho J.F."/>
            <person name="Monteiro K.M."/>
            <person name="Tyler K.M."/>
            <person name="de Almeida L.G."/>
            <person name="Ortiz M.F."/>
            <person name="Siervo M.A."/>
            <person name="de Moraes M.H."/>
            <person name="Cunha O.L."/>
            <person name="Mendonca-Neto R."/>
            <person name="Silva R."/>
            <person name="Teixeira S.M."/>
            <person name="Murta S.M."/>
            <person name="Sincero T.C."/>
            <person name="Mendes T.A."/>
            <person name="Urmenyi T.P."/>
            <person name="Silva V.G."/>
            <person name="da Rocha W.D."/>
            <person name="Andersson B."/>
            <person name="Romanha A.J."/>
            <person name="Steindel M."/>
            <person name="de Vasconcelos A.T."/>
            <person name="Grisard E.C."/>
        </authorList>
    </citation>
    <scope>NUCLEOTIDE SEQUENCE [LARGE SCALE GENOMIC DNA]</scope>
    <source>
        <strain evidence="2 3">SC58</strain>
    </source>
</reference>
<comment type="caution">
    <text evidence="2">The sequence shown here is derived from an EMBL/GenBank/DDBJ whole genome shotgun (WGS) entry which is preliminary data.</text>
</comment>
<keyword evidence="3" id="KW-1185">Reference proteome</keyword>